<evidence type="ECO:0000256" key="7">
    <source>
        <dbReference type="ARBA" id="ARBA00022824"/>
    </source>
</evidence>
<dbReference type="GO" id="GO:0005789">
    <property type="term" value="C:endoplasmic reticulum membrane"/>
    <property type="evidence" value="ECO:0007669"/>
    <property type="project" value="UniProtKB-SubCell"/>
</dbReference>
<evidence type="ECO:0000256" key="11">
    <source>
        <dbReference type="ARBA" id="ARBA00023033"/>
    </source>
</evidence>
<evidence type="ECO:0000313" key="17">
    <source>
        <dbReference type="Proteomes" id="UP000653271"/>
    </source>
</evidence>
<dbReference type="GO" id="GO:0006805">
    <property type="term" value="P:xenobiotic metabolic process"/>
    <property type="evidence" value="ECO:0007669"/>
    <property type="project" value="TreeGrafter"/>
</dbReference>
<keyword evidence="15" id="KW-0812">Transmembrane</keyword>
<keyword evidence="9 14" id="KW-0560">Oxidoreductase</keyword>
<evidence type="ECO:0000256" key="13">
    <source>
        <dbReference type="PIRSR" id="PIRSR602401-1"/>
    </source>
</evidence>
<dbReference type="GO" id="GO:0006082">
    <property type="term" value="P:organic acid metabolic process"/>
    <property type="evidence" value="ECO:0007669"/>
    <property type="project" value="TreeGrafter"/>
</dbReference>
<evidence type="ECO:0000256" key="4">
    <source>
        <dbReference type="ARBA" id="ARBA00010617"/>
    </source>
</evidence>
<keyword evidence="10 13" id="KW-0408">Iron</keyword>
<feature type="transmembrane region" description="Helical" evidence="15">
    <location>
        <begin position="6"/>
        <end position="25"/>
    </location>
</feature>
<dbReference type="Pfam" id="PF00067">
    <property type="entry name" value="p450"/>
    <property type="match status" value="1"/>
</dbReference>
<dbReference type="GO" id="GO:0016712">
    <property type="term" value="F:oxidoreductase activity, acting on paired donors, with incorporation or reduction of molecular oxygen, reduced flavin or flavoprotein as one donor, and incorporation of one atom of oxygen"/>
    <property type="evidence" value="ECO:0007669"/>
    <property type="project" value="InterPro"/>
</dbReference>
<dbReference type="PRINTS" id="PR00463">
    <property type="entry name" value="EP450I"/>
</dbReference>
<dbReference type="InterPro" id="IPR002401">
    <property type="entry name" value="Cyt_P450_E_grp-I"/>
</dbReference>
<dbReference type="FunFam" id="1.10.630.10:FF:000004">
    <property type="entry name" value="cytochrome P450 2D15 isoform X1"/>
    <property type="match status" value="1"/>
</dbReference>
<comment type="subcellular location">
    <subcellularLocation>
        <location evidence="3">Endoplasmic reticulum membrane</location>
    </subcellularLocation>
    <subcellularLocation>
        <location evidence="2">Microsome membrane</location>
    </subcellularLocation>
</comment>
<keyword evidence="17" id="KW-1185">Reference proteome</keyword>
<dbReference type="PANTHER" id="PTHR24300">
    <property type="entry name" value="CYTOCHROME P450 508A4-RELATED"/>
    <property type="match status" value="1"/>
</dbReference>
<dbReference type="InterPro" id="IPR050182">
    <property type="entry name" value="Cytochrome_P450_fam2"/>
</dbReference>
<evidence type="ECO:0000256" key="1">
    <source>
        <dbReference type="ARBA" id="ARBA00001971"/>
    </source>
</evidence>
<accession>A0A850WR68</accession>
<comment type="similarity">
    <text evidence="4 14">Belongs to the cytochrome P450 family.</text>
</comment>
<dbReference type="GO" id="GO:0020037">
    <property type="term" value="F:heme binding"/>
    <property type="evidence" value="ECO:0007669"/>
    <property type="project" value="InterPro"/>
</dbReference>
<dbReference type="EMBL" id="WAAB01002619">
    <property type="protein sequence ID" value="NWH70511.1"/>
    <property type="molecule type" value="Genomic_DNA"/>
</dbReference>
<gene>
    <name evidence="16" type="primary">Cyp2j2_0</name>
    <name evidence="16" type="ORF">PIACAY_R08586</name>
</gene>
<keyword evidence="8" id="KW-0492">Microsome</keyword>
<sequence>MLRFLWESISFHMLLIFLVVFLLVADYMKRRKPKNYPPGPFGLPFVGHLHLVDTSNPVKTVEKLVKKYGDIISTDMGSISFVFVSGMRMIKEVLVNQGENFIDRPDMPVGSELFSSIGLISSNGHLWKQQRRFALTTLRNFGLGKRSLEERIQEECGYLVDVFMDEQRNPFNPHFMINNAVSNVICSIVFGNRFDYHDENFQKLLRLLEESMSLQSSFACQLYNTFPSIMKYLPGSHQTIFKNWRVLKSFVKEKIDKHKEDWNPSESRDFIDSYLQEIAKGNYGGVLKEENLVACALDLFLAGTETTSTTIRWALLYMAKYPEIQARVQAEIDAVIGQARLPALEDRDKMPYTNAVIHEVQRKGNIIPFNVPRLTVKDTDLCGFHIPKGTVVLTNLTSLMFDKNEWETPDTFNPGHFLKDGQFHKSEYFLPFSIGKRACLGEVLARTELFLFFTALLQKFTFQAPPNTTLSLEFKLGITAGPQPFKICAVPR</sequence>
<dbReference type="Proteomes" id="UP000653271">
    <property type="component" value="Unassembled WGS sequence"/>
</dbReference>
<keyword evidence="11 14" id="KW-0503">Monooxygenase</keyword>
<dbReference type="InterPro" id="IPR036396">
    <property type="entry name" value="Cyt_P450_sf"/>
</dbReference>
<keyword evidence="15" id="KW-1133">Transmembrane helix</keyword>
<keyword evidence="6 13" id="KW-0479">Metal-binding</keyword>
<evidence type="ECO:0000256" key="14">
    <source>
        <dbReference type="RuleBase" id="RU000461"/>
    </source>
</evidence>
<evidence type="ECO:0000256" key="9">
    <source>
        <dbReference type="ARBA" id="ARBA00023002"/>
    </source>
</evidence>
<dbReference type="OrthoDB" id="2789670at2759"/>
<name>A0A850WR68_PIACA</name>
<dbReference type="Gene3D" id="1.10.630.10">
    <property type="entry name" value="Cytochrome P450"/>
    <property type="match status" value="1"/>
</dbReference>
<evidence type="ECO:0000256" key="12">
    <source>
        <dbReference type="ARBA" id="ARBA00023136"/>
    </source>
</evidence>
<evidence type="ECO:0000256" key="8">
    <source>
        <dbReference type="ARBA" id="ARBA00022848"/>
    </source>
</evidence>
<proteinExistence type="inferred from homology"/>
<dbReference type="GO" id="GO:0005506">
    <property type="term" value="F:iron ion binding"/>
    <property type="evidence" value="ECO:0007669"/>
    <property type="project" value="InterPro"/>
</dbReference>
<feature type="non-terminal residue" evidence="16">
    <location>
        <position position="492"/>
    </location>
</feature>
<dbReference type="PRINTS" id="PR01688">
    <property type="entry name" value="EP450ICYP2J"/>
</dbReference>
<evidence type="ECO:0000256" key="15">
    <source>
        <dbReference type="SAM" id="Phobius"/>
    </source>
</evidence>
<protein>
    <submittedName>
        <fullName evidence="16">CP2J2 protein</fullName>
    </submittedName>
</protein>
<evidence type="ECO:0000313" key="16">
    <source>
        <dbReference type="EMBL" id="NWH70511.1"/>
    </source>
</evidence>
<evidence type="ECO:0000256" key="10">
    <source>
        <dbReference type="ARBA" id="ARBA00023004"/>
    </source>
</evidence>
<dbReference type="InterPro" id="IPR017972">
    <property type="entry name" value="Cyt_P450_CS"/>
</dbReference>
<keyword evidence="12 15" id="KW-0472">Membrane</keyword>
<dbReference type="PROSITE" id="PS00086">
    <property type="entry name" value="CYTOCHROME_P450"/>
    <property type="match status" value="1"/>
</dbReference>
<dbReference type="InterPro" id="IPR001128">
    <property type="entry name" value="Cyt_P450"/>
</dbReference>
<evidence type="ECO:0000256" key="3">
    <source>
        <dbReference type="ARBA" id="ARBA00004586"/>
    </source>
</evidence>
<organism evidence="16 17">
    <name type="scientific">Piaya cayana</name>
    <name type="common">Common squirrel cuckoo</name>
    <dbReference type="NCBI Taxonomy" id="33601"/>
    <lineage>
        <taxon>Eukaryota</taxon>
        <taxon>Metazoa</taxon>
        <taxon>Chordata</taxon>
        <taxon>Craniata</taxon>
        <taxon>Vertebrata</taxon>
        <taxon>Euteleostomi</taxon>
        <taxon>Archelosauria</taxon>
        <taxon>Archosauria</taxon>
        <taxon>Dinosauria</taxon>
        <taxon>Saurischia</taxon>
        <taxon>Theropoda</taxon>
        <taxon>Coelurosauria</taxon>
        <taxon>Aves</taxon>
        <taxon>Neognathae</taxon>
        <taxon>Neoaves</taxon>
        <taxon>Otidimorphae</taxon>
        <taxon>Cuculiformes</taxon>
        <taxon>Coccyzidae</taxon>
        <taxon>Piaya</taxon>
    </lineage>
</organism>
<keyword evidence="5 13" id="KW-0349">Heme</keyword>
<feature type="non-terminal residue" evidence="16">
    <location>
        <position position="1"/>
    </location>
</feature>
<comment type="cofactor">
    <cofactor evidence="1 13">
        <name>heme</name>
        <dbReference type="ChEBI" id="CHEBI:30413"/>
    </cofactor>
</comment>
<evidence type="ECO:0000256" key="2">
    <source>
        <dbReference type="ARBA" id="ARBA00004524"/>
    </source>
</evidence>
<dbReference type="AlphaFoldDB" id="A0A850WR68"/>
<evidence type="ECO:0000256" key="5">
    <source>
        <dbReference type="ARBA" id="ARBA00022617"/>
    </source>
</evidence>
<feature type="binding site" description="axial binding residue" evidence="13">
    <location>
        <position position="439"/>
    </location>
    <ligand>
        <name>heme</name>
        <dbReference type="ChEBI" id="CHEBI:30413"/>
    </ligand>
    <ligandPart>
        <name>Fe</name>
        <dbReference type="ChEBI" id="CHEBI:18248"/>
    </ligandPart>
</feature>
<reference evidence="16" key="1">
    <citation type="submission" date="2019-09" db="EMBL/GenBank/DDBJ databases">
        <title>Bird 10,000 Genomes (B10K) Project - Family phase.</title>
        <authorList>
            <person name="Zhang G."/>
        </authorList>
    </citation>
    <scope>NUCLEOTIDE SEQUENCE</scope>
    <source>
        <strain evidence="16">B10K-DU-008-47</strain>
        <tissue evidence="16">Mixed tissue sample</tissue>
    </source>
</reference>
<evidence type="ECO:0000256" key="6">
    <source>
        <dbReference type="ARBA" id="ARBA00022723"/>
    </source>
</evidence>
<dbReference type="PRINTS" id="PR00385">
    <property type="entry name" value="P450"/>
</dbReference>
<dbReference type="PANTHER" id="PTHR24300:SF177">
    <property type="entry name" value="CYTOCHROME P450 2J2"/>
    <property type="match status" value="1"/>
</dbReference>
<dbReference type="InterPro" id="IPR008071">
    <property type="entry name" value="Cyt_P450_E_grp-I_CYP2J-like"/>
</dbReference>
<keyword evidence="7" id="KW-0256">Endoplasmic reticulum</keyword>
<comment type="caution">
    <text evidence="16">The sequence shown here is derived from an EMBL/GenBank/DDBJ whole genome shotgun (WGS) entry which is preliminary data.</text>
</comment>
<dbReference type="SUPFAM" id="SSF48264">
    <property type="entry name" value="Cytochrome P450"/>
    <property type="match status" value="1"/>
</dbReference>